<dbReference type="Proteomes" id="UP000002402">
    <property type="component" value="Chromosome"/>
</dbReference>
<dbReference type="EnsemblBacteria" id="ABF92501">
    <property type="protein sequence ID" value="ABF92501"/>
    <property type="gene ID" value="MXAN_7063"/>
</dbReference>
<dbReference type="OrthoDB" id="8617673at2"/>
<proteinExistence type="predicted"/>
<dbReference type="InterPro" id="IPR025361">
    <property type="entry name" value="DUF4265"/>
</dbReference>
<evidence type="ECO:0008006" key="3">
    <source>
        <dbReference type="Google" id="ProtNLM"/>
    </source>
</evidence>
<accession>Q1CWP7</accession>
<gene>
    <name evidence="1" type="ordered locus">MXAN_7063</name>
</gene>
<dbReference type="GeneID" id="41364238"/>
<dbReference type="Pfam" id="PF14085">
    <property type="entry name" value="DUF4265"/>
    <property type="match status" value="1"/>
</dbReference>
<dbReference type="AlphaFoldDB" id="Q1CWP7"/>
<keyword evidence="2" id="KW-1185">Reference proteome</keyword>
<reference evidence="1 2" key="1">
    <citation type="journal article" date="2006" name="Proc. Natl. Acad. Sci. U.S.A.">
        <title>Evolution of sensory complexity recorded in a myxobacterial genome.</title>
        <authorList>
            <person name="Goldman B.S."/>
            <person name="Nierman W.C."/>
            <person name="Kaiser D."/>
            <person name="Slater S.C."/>
            <person name="Durkin A.S."/>
            <person name="Eisen J.A."/>
            <person name="Ronning C.M."/>
            <person name="Barbazuk W.B."/>
            <person name="Blanchard M."/>
            <person name="Field C."/>
            <person name="Halling C."/>
            <person name="Hinkle G."/>
            <person name="Iartchuk O."/>
            <person name="Kim H.S."/>
            <person name="Mackenzie C."/>
            <person name="Madupu R."/>
            <person name="Miller N."/>
            <person name="Shvartsbeyn A."/>
            <person name="Sullivan S.A."/>
            <person name="Vaudin M."/>
            <person name="Wiegand R."/>
            <person name="Kaplan H.B."/>
        </authorList>
    </citation>
    <scope>NUCLEOTIDE SEQUENCE [LARGE SCALE GENOMIC DNA]</scope>
    <source>
        <strain evidence="2">DK1622</strain>
    </source>
</reference>
<sequence>MFQLDNVPFFAKGVACEDVVSAKDVDGELRFQKVVRPSGHATLRLIVHDEEDVPSVKELLEKHGCAVERSHVPGLISVDVPPTVPLDSLKPLLDEGEDEERWGYEEACLP</sequence>
<dbReference type="KEGG" id="mxa:MXAN_7063"/>
<dbReference type="RefSeq" id="WP_011556982.1">
    <property type="nucleotide sequence ID" value="NC_008095.1"/>
</dbReference>
<evidence type="ECO:0000313" key="2">
    <source>
        <dbReference type="Proteomes" id="UP000002402"/>
    </source>
</evidence>
<dbReference type="EMBL" id="CP000113">
    <property type="protein sequence ID" value="ABF92501.1"/>
    <property type="molecule type" value="Genomic_DNA"/>
</dbReference>
<organism evidence="1 2">
    <name type="scientific">Myxococcus xanthus (strain DK1622)</name>
    <dbReference type="NCBI Taxonomy" id="246197"/>
    <lineage>
        <taxon>Bacteria</taxon>
        <taxon>Pseudomonadati</taxon>
        <taxon>Myxococcota</taxon>
        <taxon>Myxococcia</taxon>
        <taxon>Myxococcales</taxon>
        <taxon>Cystobacterineae</taxon>
        <taxon>Myxococcaceae</taxon>
        <taxon>Myxococcus</taxon>
    </lineage>
</organism>
<dbReference type="HOGENOM" id="CLU_117657_1_1_7"/>
<protein>
    <recommendedName>
        <fullName evidence="3">DUF4265 domain-containing protein</fullName>
    </recommendedName>
</protein>
<name>Q1CWP7_MYXXD</name>
<evidence type="ECO:0000313" key="1">
    <source>
        <dbReference type="EMBL" id="ABF92501.1"/>
    </source>
</evidence>